<gene>
    <name evidence="1" type="ORF">BT96DRAFT_181828</name>
</gene>
<reference evidence="1" key="1">
    <citation type="journal article" date="2019" name="Environ. Microbiol.">
        <title>Fungal ecological strategies reflected in gene transcription - a case study of two litter decomposers.</title>
        <authorList>
            <person name="Barbi F."/>
            <person name="Kohler A."/>
            <person name="Barry K."/>
            <person name="Baskaran P."/>
            <person name="Daum C."/>
            <person name="Fauchery L."/>
            <person name="Ihrmark K."/>
            <person name="Kuo A."/>
            <person name="LaButti K."/>
            <person name="Lipzen A."/>
            <person name="Morin E."/>
            <person name="Grigoriev I.V."/>
            <person name="Henrissat B."/>
            <person name="Lindahl B."/>
            <person name="Martin F."/>
        </authorList>
    </citation>
    <scope>NUCLEOTIDE SEQUENCE</scope>
    <source>
        <strain evidence="1">JB14</strain>
    </source>
</reference>
<dbReference type="Proteomes" id="UP000799118">
    <property type="component" value="Unassembled WGS sequence"/>
</dbReference>
<protein>
    <recommendedName>
        <fullName evidence="3">F-box domain-containing protein</fullName>
    </recommendedName>
</protein>
<keyword evidence="2" id="KW-1185">Reference proteome</keyword>
<sequence length="222" mass="25567">MEWYIYETVALDHHTIGTATPFLRTIDARPAEFFSQRVKKLYISYSVTFPEAQRILAVCTGLSQLICWTESRQNGWLFPYLNPPSDSISHLTHLSIKLEMTTSENALPSFSDEMYQNLTHLEIVLPPPVNLGIYIDWRSLSDLPCLKHLMMGDLNSWDHFYLLPVLRSLLDFSLELETLVVVTKQSEMLEALEAENFDDPRLVILPRFNLARGFADVLEETT</sequence>
<accession>A0A6A4HA82</accession>
<dbReference type="OrthoDB" id="2913000at2759"/>
<evidence type="ECO:0008006" key="3">
    <source>
        <dbReference type="Google" id="ProtNLM"/>
    </source>
</evidence>
<dbReference type="EMBL" id="ML769545">
    <property type="protein sequence ID" value="KAE9394696.1"/>
    <property type="molecule type" value="Genomic_DNA"/>
</dbReference>
<dbReference type="AlphaFoldDB" id="A0A6A4HA82"/>
<evidence type="ECO:0000313" key="1">
    <source>
        <dbReference type="EMBL" id="KAE9394696.1"/>
    </source>
</evidence>
<name>A0A6A4HA82_9AGAR</name>
<evidence type="ECO:0000313" key="2">
    <source>
        <dbReference type="Proteomes" id="UP000799118"/>
    </source>
</evidence>
<organism evidence="1 2">
    <name type="scientific">Gymnopus androsaceus JB14</name>
    <dbReference type="NCBI Taxonomy" id="1447944"/>
    <lineage>
        <taxon>Eukaryota</taxon>
        <taxon>Fungi</taxon>
        <taxon>Dikarya</taxon>
        <taxon>Basidiomycota</taxon>
        <taxon>Agaricomycotina</taxon>
        <taxon>Agaricomycetes</taxon>
        <taxon>Agaricomycetidae</taxon>
        <taxon>Agaricales</taxon>
        <taxon>Marasmiineae</taxon>
        <taxon>Omphalotaceae</taxon>
        <taxon>Gymnopus</taxon>
    </lineage>
</organism>
<proteinExistence type="predicted"/>